<proteinExistence type="predicted"/>
<evidence type="ECO:0000313" key="2">
    <source>
        <dbReference type="Proteomes" id="UP001062443"/>
    </source>
</evidence>
<evidence type="ECO:0000313" key="1">
    <source>
        <dbReference type="EMBL" id="GBR46555.1"/>
    </source>
</evidence>
<comment type="caution">
    <text evidence="1">The sequence shown here is derived from an EMBL/GenBank/DDBJ whole genome shotgun (WGS) entry which is preliminary data.</text>
</comment>
<dbReference type="Proteomes" id="UP001062443">
    <property type="component" value="Unassembled WGS sequence"/>
</dbReference>
<accession>A0ABQ0QJ27</accession>
<dbReference type="EMBL" id="BAQB01000014">
    <property type="protein sequence ID" value="GBR46555.1"/>
    <property type="molecule type" value="Genomic_DNA"/>
</dbReference>
<gene>
    <name evidence="1" type="ORF">AA106556_1150</name>
</gene>
<protein>
    <submittedName>
        <fullName evidence="1">Uncharacterized protein</fullName>
    </submittedName>
</protein>
<sequence length="79" mass="8834">MRVILREERFERAAQQGFVSVQGFEEGDLRPSTLVTGNLHLAIFFVFAKTMQKCGAYECLSIPSEGDGRAKDCCEEGRC</sequence>
<organism evidence="1 2">
    <name type="scientific">Neokomagataea tanensis NBRC 106556</name>
    <dbReference type="NCBI Taxonomy" id="1223519"/>
    <lineage>
        <taxon>Bacteria</taxon>
        <taxon>Pseudomonadati</taxon>
        <taxon>Pseudomonadota</taxon>
        <taxon>Alphaproteobacteria</taxon>
        <taxon>Acetobacterales</taxon>
        <taxon>Acetobacteraceae</taxon>
        <taxon>Neokomagataea</taxon>
    </lineage>
</organism>
<keyword evidence="2" id="KW-1185">Reference proteome</keyword>
<name>A0ABQ0QJ27_9PROT</name>
<reference evidence="1" key="1">
    <citation type="submission" date="2013-04" db="EMBL/GenBank/DDBJ databases">
        <title>The genome sequencing project of 58 acetic acid bacteria.</title>
        <authorList>
            <person name="Okamoto-Kainuma A."/>
            <person name="Ishikawa M."/>
            <person name="Umino S."/>
            <person name="Koizumi Y."/>
            <person name="Shiwa Y."/>
            <person name="Yoshikawa H."/>
            <person name="Matsutani M."/>
            <person name="Matsushita K."/>
        </authorList>
    </citation>
    <scope>NUCLEOTIDE SEQUENCE</scope>
    <source>
        <strain evidence="1">NBRC 106556</strain>
    </source>
</reference>